<sequence length="103" mass="11567">MLGAKFPWLWERLTSESRYSTCHTGGNKYHWSDRRTVGLTRHRTVSQPVTNQVSSKKGTQFFQDETKALGEGEYKRELDGVGFQIEPPATRATCGSCLDGGKI</sequence>
<dbReference type="AlphaFoldDB" id="A0AAI9X774"/>
<protein>
    <submittedName>
        <fullName evidence="1">Uncharacterized protein</fullName>
    </submittedName>
</protein>
<evidence type="ECO:0000313" key="1">
    <source>
        <dbReference type="EMBL" id="KAJ9486312.1"/>
    </source>
</evidence>
<gene>
    <name evidence="1" type="ORF">VN97_g7041</name>
</gene>
<name>A0AAI9X774_PENTH</name>
<proteinExistence type="predicted"/>
<dbReference type="Proteomes" id="UP001227192">
    <property type="component" value="Unassembled WGS sequence"/>
</dbReference>
<reference evidence="1" key="1">
    <citation type="submission" date="2015-06" db="EMBL/GenBank/DDBJ databases">
        <authorList>
            <person name="Nguyen H."/>
        </authorList>
    </citation>
    <scope>NUCLEOTIDE SEQUENCE</scope>
    <source>
        <strain evidence="1">DAOM 180753</strain>
    </source>
</reference>
<comment type="caution">
    <text evidence="1">The sequence shown here is derived from an EMBL/GenBank/DDBJ whole genome shotgun (WGS) entry which is preliminary data.</text>
</comment>
<reference evidence="1" key="2">
    <citation type="journal article" date="2016" name="Fungal Biol.">
        <title>Ochratoxin A production by Penicillium thymicola.</title>
        <authorList>
            <person name="Nguyen H.D.T."/>
            <person name="McMullin D.R."/>
            <person name="Ponomareva E."/>
            <person name="Riley R."/>
            <person name="Pomraning K.R."/>
            <person name="Baker S.E."/>
            <person name="Seifert K.A."/>
        </authorList>
    </citation>
    <scope>NUCLEOTIDE SEQUENCE</scope>
    <source>
        <strain evidence="1">DAOM 180753</strain>
    </source>
</reference>
<keyword evidence="2" id="KW-1185">Reference proteome</keyword>
<evidence type="ECO:0000313" key="2">
    <source>
        <dbReference type="Proteomes" id="UP001227192"/>
    </source>
</evidence>
<organism evidence="1 2">
    <name type="scientific">Penicillium thymicola</name>
    <dbReference type="NCBI Taxonomy" id="293382"/>
    <lineage>
        <taxon>Eukaryota</taxon>
        <taxon>Fungi</taxon>
        <taxon>Dikarya</taxon>
        <taxon>Ascomycota</taxon>
        <taxon>Pezizomycotina</taxon>
        <taxon>Eurotiomycetes</taxon>
        <taxon>Eurotiomycetidae</taxon>
        <taxon>Eurotiales</taxon>
        <taxon>Aspergillaceae</taxon>
        <taxon>Penicillium</taxon>
    </lineage>
</organism>
<dbReference type="EMBL" id="LACB01000216">
    <property type="protein sequence ID" value="KAJ9486312.1"/>
    <property type="molecule type" value="Genomic_DNA"/>
</dbReference>
<accession>A0AAI9X774</accession>